<name>A0ACC2AZC5_DIPCM</name>
<protein>
    <submittedName>
        <fullName evidence="1">Uncharacterized protein</fullName>
    </submittedName>
</protein>
<reference evidence="2" key="1">
    <citation type="journal article" date="2024" name="Proc. Natl. Acad. Sci. U.S.A.">
        <title>Extraordinary preservation of gene collinearity over three hundred million years revealed in homosporous lycophytes.</title>
        <authorList>
            <person name="Li C."/>
            <person name="Wickell D."/>
            <person name="Kuo L.Y."/>
            <person name="Chen X."/>
            <person name="Nie B."/>
            <person name="Liao X."/>
            <person name="Peng D."/>
            <person name="Ji J."/>
            <person name="Jenkins J."/>
            <person name="Williams M."/>
            <person name="Shu S."/>
            <person name="Plott C."/>
            <person name="Barry K."/>
            <person name="Rajasekar S."/>
            <person name="Grimwood J."/>
            <person name="Han X."/>
            <person name="Sun S."/>
            <person name="Hou Z."/>
            <person name="He W."/>
            <person name="Dai G."/>
            <person name="Sun C."/>
            <person name="Schmutz J."/>
            <person name="Leebens-Mack J.H."/>
            <person name="Li F.W."/>
            <person name="Wang L."/>
        </authorList>
    </citation>
    <scope>NUCLEOTIDE SEQUENCE [LARGE SCALE GENOMIC DNA]</scope>
    <source>
        <strain evidence="2">cv. PW_Plant_1</strain>
    </source>
</reference>
<sequence length="189" mass="21000">MDDLVAGFAKLQGENFEYYMQTYSILIGRNTSHQSSQDIVDLDLTKVGGGKNISRHHARIHYDFSRKRFSLDVLGSSGCCVEGVSYPQGSSSIKLDSQDLLQIGDQRFYFLLPKKQIVTTKPTFEPDDTAVVSKQKKKKRPISATKVEAPNLALGSNVGLLREELQLGVTKRARMVNDETIGRSIESTS</sequence>
<comment type="caution">
    <text evidence="1">The sequence shown here is derived from an EMBL/GenBank/DDBJ whole genome shotgun (WGS) entry which is preliminary data.</text>
</comment>
<evidence type="ECO:0000313" key="1">
    <source>
        <dbReference type="EMBL" id="KAJ7522856.1"/>
    </source>
</evidence>
<dbReference type="EMBL" id="CM055109">
    <property type="protein sequence ID" value="KAJ7522856.1"/>
    <property type="molecule type" value="Genomic_DNA"/>
</dbReference>
<accession>A0ACC2AZC5</accession>
<dbReference type="Proteomes" id="UP001162992">
    <property type="component" value="Chromosome 18"/>
</dbReference>
<organism evidence="1 2">
    <name type="scientific">Diphasiastrum complanatum</name>
    <name type="common">Issler's clubmoss</name>
    <name type="synonym">Lycopodium complanatum</name>
    <dbReference type="NCBI Taxonomy" id="34168"/>
    <lineage>
        <taxon>Eukaryota</taxon>
        <taxon>Viridiplantae</taxon>
        <taxon>Streptophyta</taxon>
        <taxon>Embryophyta</taxon>
        <taxon>Tracheophyta</taxon>
        <taxon>Lycopodiopsida</taxon>
        <taxon>Lycopodiales</taxon>
        <taxon>Lycopodiaceae</taxon>
        <taxon>Lycopodioideae</taxon>
        <taxon>Diphasiastrum</taxon>
    </lineage>
</organism>
<proteinExistence type="predicted"/>
<keyword evidence="2" id="KW-1185">Reference proteome</keyword>
<gene>
    <name evidence="1" type="ORF">O6H91_18G029500</name>
</gene>
<evidence type="ECO:0000313" key="2">
    <source>
        <dbReference type="Proteomes" id="UP001162992"/>
    </source>
</evidence>